<comment type="caution">
    <text evidence="1">The sequence shown here is derived from an EMBL/GenBank/DDBJ whole genome shotgun (WGS) entry which is preliminary data.</text>
</comment>
<sequence length="368" mass="41750">MADFNLHGIHKPPTEDFYGLPEYLKATKMKVVYIGVPHPSTGKRLMWNLAGTNAGREGVILAPQLSGMMHVPFEQLMSEGPYTIGAIPERVDWKKREINFGVHINPDVAPWISKNGELIDNPFRYRILEDRWWGSWSAKEDGYLGVWTRTHGWRFLRVRLASDPKTAFTLDPTAMGNNFMSWDMTIVAVQPYWAKRSEYSTWKNTIDTSTLWDQIEDLLNEFIPGLDVGEGVITVPNRGDQASYPKFIVSSPGKAWIQEGDRWVQLPLLTPQDGYVLVDTDPNARTLTASTDPVDPLFYKILRNSQLLDFLLHDLLSSTLPVWRRMTQSFTDASLIPPKTIAKLKVRHSNANGSITAIVPQRYGMAYA</sequence>
<dbReference type="RefSeq" id="WP_070947727.1">
    <property type="nucleotide sequence ID" value="NZ_MLIQ01000032.1"/>
</dbReference>
<evidence type="ECO:0000313" key="2">
    <source>
        <dbReference type="Proteomes" id="UP000180043"/>
    </source>
</evidence>
<dbReference type="AlphaFoldDB" id="A0A1S1LH08"/>
<evidence type="ECO:0000313" key="1">
    <source>
        <dbReference type="EMBL" id="OHU47583.1"/>
    </source>
</evidence>
<reference evidence="1 2" key="1">
    <citation type="submission" date="2016-10" db="EMBL/GenBank/DDBJ databases">
        <title>Evaluation of Human, Veterinary and Environmental Mycobacterium chelonae Isolates by Core Genome Phylogenomic Analysis, Targeted Gene Comparison, and Anti-microbial Susceptibility Patterns: A Tale of Mistaken Identities.</title>
        <authorList>
            <person name="Fogelson S.B."/>
            <person name="Camus A.C."/>
            <person name="Lorenz W."/>
            <person name="Vasireddy R."/>
            <person name="Vasireddy S."/>
            <person name="Smith T."/>
            <person name="Brown-Elliott B.A."/>
            <person name="Wallace R.J.Jr."/>
            <person name="Hasan N.A."/>
            <person name="Reischl U."/>
            <person name="Sanchez S."/>
        </authorList>
    </citation>
    <scope>NUCLEOTIDE SEQUENCE [LARGE SCALE GENOMIC DNA]</scope>
    <source>
        <strain evidence="1 2">15515</strain>
    </source>
</reference>
<dbReference type="Proteomes" id="UP000180043">
    <property type="component" value="Unassembled WGS sequence"/>
</dbReference>
<name>A0A1S1LH08_MYCCH</name>
<organism evidence="1 2">
    <name type="scientific">Mycobacteroides chelonae</name>
    <name type="common">Mycobacterium chelonae</name>
    <dbReference type="NCBI Taxonomy" id="1774"/>
    <lineage>
        <taxon>Bacteria</taxon>
        <taxon>Bacillati</taxon>
        <taxon>Actinomycetota</taxon>
        <taxon>Actinomycetes</taxon>
        <taxon>Mycobacteriales</taxon>
        <taxon>Mycobacteriaceae</taxon>
        <taxon>Mycobacteroides</taxon>
    </lineage>
</organism>
<dbReference type="EMBL" id="MLIQ01000032">
    <property type="protein sequence ID" value="OHU47583.1"/>
    <property type="molecule type" value="Genomic_DNA"/>
</dbReference>
<gene>
    <name evidence="1" type="ORF">BKG82_24735</name>
</gene>
<accession>A0A1S1LH08</accession>
<protein>
    <recommendedName>
        <fullName evidence="3">Minor tail protein</fullName>
    </recommendedName>
</protein>
<evidence type="ECO:0008006" key="3">
    <source>
        <dbReference type="Google" id="ProtNLM"/>
    </source>
</evidence>
<proteinExistence type="predicted"/>